<dbReference type="PANTHER" id="PTHR46512:SF9">
    <property type="entry name" value="PEPTIDYLPROLYL ISOMERASE"/>
    <property type="match status" value="1"/>
</dbReference>
<proteinExistence type="predicted"/>
<evidence type="ECO:0000313" key="2">
    <source>
        <dbReference type="EMBL" id="CAD8381888.1"/>
    </source>
</evidence>
<protein>
    <recommendedName>
        <fullName evidence="3">Protein C10</fullName>
    </recommendedName>
</protein>
<dbReference type="SUPFAM" id="SSF48452">
    <property type="entry name" value="TPR-like"/>
    <property type="match status" value="1"/>
</dbReference>
<dbReference type="EMBL" id="HBEG01041829">
    <property type="protein sequence ID" value="CAD8381888.1"/>
    <property type="molecule type" value="Transcribed_RNA"/>
</dbReference>
<evidence type="ECO:0000256" key="1">
    <source>
        <dbReference type="SAM" id="MobiDB-lite"/>
    </source>
</evidence>
<sequence>MCEVDPQMSPLNTQAFWNEFMRRPDAKAAYQAERRLQEKKSLWLQEKQIIEDRSEHRKQVAEALEDAPADIKKLIAPMFHIRVVEQFLWMVYDESSKKGIHFLDKLRDDRTLEHLRKLREQFQEGGEERMQGMENQWYSICNNIAEEEDKKKEKQPARIDIHTLKHVLEFGQECKREGNNKFREGLYEEALFIYSQGDDMMKKWKVDKHLKNEHKWLKDYHLACLKNKAQAALKLDLFQTALEAAEAALQLDEEDHKAWYRKVQAQKGLGRFKEAEESLSRIEDIAQWCPDRLQLLRDCEAERKRIRIAAAKHKVGTKDMLGKAFEAGVFSADREQELENGAKSQQQPALDSFEVDEEKERRKKALADQKPLERNIQLTAALAGDLIDELADGYGQRWFQERVRKCARDSGFERSVFLMRLKSIAFEVQKPILMKWGFEGNDQGVREMTAAIREHGGKDGHEMPAWLKEKQNRCLELLYGGKEGGMLEILM</sequence>
<reference evidence="2" key="1">
    <citation type="submission" date="2021-01" db="EMBL/GenBank/DDBJ databases">
        <authorList>
            <person name="Corre E."/>
            <person name="Pelletier E."/>
            <person name="Niang G."/>
            <person name="Scheremetjew M."/>
            <person name="Finn R."/>
            <person name="Kale V."/>
            <person name="Holt S."/>
            <person name="Cochrane G."/>
            <person name="Meng A."/>
            <person name="Brown T."/>
            <person name="Cohen L."/>
        </authorList>
    </citation>
    <scope>NUCLEOTIDE SEQUENCE</scope>
    <source>
        <strain evidence="2">Pbaha01</strain>
    </source>
</reference>
<dbReference type="InterPro" id="IPR050754">
    <property type="entry name" value="FKBP4/5/8-like"/>
</dbReference>
<dbReference type="Gene3D" id="1.25.40.10">
    <property type="entry name" value="Tetratricopeptide repeat domain"/>
    <property type="match status" value="1"/>
</dbReference>
<dbReference type="InterPro" id="IPR011990">
    <property type="entry name" value="TPR-like_helical_dom_sf"/>
</dbReference>
<gene>
    <name evidence="2" type="ORF">PBAH0796_LOCUS25576</name>
</gene>
<dbReference type="AlphaFoldDB" id="A0A7S0FW38"/>
<name>A0A7S0FW38_9DINO</name>
<dbReference type="PANTHER" id="PTHR46512">
    <property type="entry name" value="PEPTIDYLPROLYL ISOMERASE"/>
    <property type="match status" value="1"/>
</dbReference>
<evidence type="ECO:0008006" key="3">
    <source>
        <dbReference type="Google" id="ProtNLM"/>
    </source>
</evidence>
<organism evidence="2">
    <name type="scientific">Pyrodinium bahamense</name>
    <dbReference type="NCBI Taxonomy" id="73915"/>
    <lineage>
        <taxon>Eukaryota</taxon>
        <taxon>Sar</taxon>
        <taxon>Alveolata</taxon>
        <taxon>Dinophyceae</taxon>
        <taxon>Gonyaulacales</taxon>
        <taxon>Pyrocystaceae</taxon>
        <taxon>Pyrodinium</taxon>
    </lineage>
</organism>
<feature type="region of interest" description="Disordered" evidence="1">
    <location>
        <begin position="336"/>
        <end position="355"/>
    </location>
</feature>
<accession>A0A7S0FW38</accession>